<evidence type="ECO:0000313" key="7">
    <source>
        <dbReference type="Proteomes" id="UP000078237"/>
    </source>
</evidence>
<dbReference type="InterPro" id="IPR013087">
    <property type="entry name" value="Znf_C2H2_type"/>
</dbReference>
<dbReference type="Gene3D" id="1.25.40.20">
    <property type="entry name" value="Ankyrin repeat-containing domain"/>
    <property type="match status" value="4"/>
</dbReference>
<feature type="repeat" description="ANK" evidence="3">
    <location>
        <begin position="667"/>
        <end position="699"/>
    </location>
</feature>
<dbReference type="SMART" id="SM00248">
    <property type="entry name" value="ANK"/>
    <property type="match status" value="8"/>
</dbReference>
<keyword evidence="7" id="KW-1185">Reference proteome</keyword>
<dbReference type="Gene3D" id="3.30.160.60">
    <property type="entry name" value="Classic Zinc Finger"/>
    <property type="match status" value="1"/>
</dbReference>
<evidence type="ECO:0000256" key="4">
    <source>
        <dbReference type="SAM" id="MobiDB-lite"/>
    </source>
</evidence>
<feature type="region of interest" description="Disordered" evidence="4">
    <location>
        <begin position="463"/>
        <end position="496"/>
    </location>
</feature>
<dbReference type="Pfam" id="PF12796">
    <property type="entry name" value="Ank_2"/>
    <property type="match status" value="3"/>
</dbReference>
<feature type="repeat" description="ANK" evidence="3">
    <location>
        <begin position="956"/>
        <end position="988"/>
    </location>
</feature>
<feature type="compositionally biased region" description="Polar residues" evidence="4">
    <location>
        <begin position="118"/>
        <end position="134"/>
    </location>
</feature>
<dbReference type="InterPro" id="IPR036770">
    <property type="entry name" value="Ankyrin_rpt-contain_sf"/>
</dbReference>
<feature type="domain" description="C2H2-type" evidence="5">
    <location>
        <begin position="393"/>
        <end position="414"/>
    </location>
</feature>
<dbReference type="AlphaFoldDB" id="A0A175W1T3"/>
<evidence type="ECO:0000259" key="5">
    <source>
        <dbReference type="PROSITE" id="PS00028"/>
    </source>
</evidence>
<protein>
    <submittedName>
        <fullName evidence="6">Ankyrin-1</fullName>
    </submittedName>
</protein>
<dbReference type="STRING" id="100816.A0A175W1T3"/>
<dbReference type="PROSITE" id="PS50088">
    <property type="entry name" value="ANK_REPEAT"/>
    <property type="match status" value="5"/>
</dbReference>
<feature type="repeat" description="ANK" evidence="3">
    <location>
        <begin position="773"/>
        <end position="805"/>
    </location>
</feature>
<evidence type="ECO:0000256" key="1">
    <source>
        <dbReference type="ARBA" id="ARBA00022737"/>
    </source>
</evidence>
<dbReference type="PROSITE" id="PS50297">
    <property type="entry name" value="ANK_REP_REGION"/>
    <property type="match status" value="3"/>
</dbReference>
<feature type="repeat" description="ANK" evidence="3">
    <location>
        <begin position="806"/>
        <end position="854"/>
    </location>
</feature>
<dbReference type="Proteomes" id="UP000078237">
    <property type="component" value="Unassembled WGS sequence"/>
</dbReference>
<name>A0A175W1T3_9PEZI</name>
<dbReference type="InterPro" id="IPR002110">
    <property type="entry name" value="Ankyrin_rpt"/>
</dbReference>
<comment type="caution">
    <text evidence="6">The sequence shown here is derived from an EMBL/GenBank/DDBJ whole genome shotgun (WGS) entry which is preliminary data.</text>
</comment>
<dbReference type="SUPFAM" id="SSF48403">
    <property type="entry name" value="Ankyrin repeat"/>
    <property type="match status" value="1"/>
</dbReference>
<reference evidence="6 7" key="1">
    <citation type="journal article" date="2016" name="Genome Announc.">
        <title>Genome Sequence of Madurella mycetomatis mm55, Isolated from a Human Mycetoma Case in Sudan.</title>
        <authorList>
            <person name="Smit S."/>
            <person name="Derks M.F."/>
            <person name="Bervoets S."/>
            <person name="Fahal A."/>
            <person name="van Leeuwen W."/>
            <person name="van Belkum A."/>
            <person name="van de Sande W.W."/>
        </authorList>
    </citation>
    <scope>NUCLEOTIDE SEQUENCE [LARGE SCALE GENOMIC DNA]</scope>
    <source>
        <strain evidence="7">mm55</strain>
    </source>
</reference>
<keyword evidence="2 3" id="KW-0040">ANK repeat</keyword>
<feature type="repeat" description="ANK" evidence="3">
    <location>
        <begin position="855"/>
        <end position="887"/>
    </location>
</feature>
<evidence type="ECO:0000313" key="6">
    <source>
        <dbReference type="EMBL" id="KXX77505.1"/>
    </source>
</evidence>
<evidence type="ECO:0000256" key="2">
    <source>
        <dbReference type="ARBA" id="ARBA00023043"/>
    </source>
</evidence>
<feature type="region of interest" description="Disordered" evidence="4">
    <location>
        <begin position="512"/>
        <end position="534"/>
    </location>
</feature>
<keyword evidence="1" id="KW-0677">Repeat</keyword>
<organism evidence="6 7">
    <name type="scientific">Madurella mycetomatis</name>
    <dbReference type="NCBI Taxonomy" id="100816"/>
    <lineage>
        <taxon>Eukaryota</taxon>
        <taxon>Fungi</taxon>
        <taxon>Dikarya</taxon>
        <taxon>Ascomycota</taxon>
        <taxon>Pezizomycotina</taxon>
        <taxon>Sordariomycetes</taxon>
        <taxon>Sordariomycetidae</taxon>
        <taxon>Sordariales</taxon>
        <taxon>Sordariales incertae sedis</taxon>
        <taxon>Madurella</taxon>
    </lineage>
</organism>
<dbReference type="PANTHER" id="PTHR24198:SF165">
    <property type="entry name" value="ANKYRIN REPEAT-CONTAINING PROTEIN-RELATED"/>
    <property type="match status" value="1"/>
</dbReference>
<dbReference type="PROSITE" id="PS00028">
    <property type="entry name" value="ZINC_FINGER_C2H2_1"/>
    <property type="match status" value="1"/>
</dbReference>
<gene>
    <name evidence="6" type="ORF">MMYC01_206459</name>
</gene>
<feature type="region of interest" description="Disordered" evidence="4">
    <location>
        <begin position="118"/>
        <end position="159"/>
    </location>
</feature>
<evidence type="ECO:0000256" key="3">
    <source>
        <dbReference type="PROSITE-ProRule" id="PRU00023"/>
    </source>
</evidence>
<proteinExistence type="predicted"/>
<dbReference type="EMBL" id="LCTW02000158">
    <property type="protein sequence ID" value="KXX77505.1"/>
    <property type="molecule type" value="Genomic_DNA"/>
</dbReference>
<accession>A0A175W1T3</accession>
<dbReference type="PANTHER" id="PTHR24198">
    <property type="entry name" value="ANKYRIN REPEAT AND PROTEIN KINASE DOMAIN-CONTAINING PROTEIN"/>
    <property type="match status" value="1"/>
</dbReference>
<dbReference type="VEuPathDB" id="FungiDB:MMYC01_206459"/>
<sequence>MASIPGPIFAEASRTRRRLRDLCNHAAAQTESGAIPDGVDADSKYLAECLDRFNIWAGSLGVFQKGDASLDARLSNHILAREVIRLLKQLHTVTSDHRYKQTRLRDIIDGKREQMTWTQSSHASADGLSDTSSWSDDELGDASVLTPETGPEDGDYNGDLNEVITESRDLHLLVNESITSLLRLSVQVHRSSRKAKFAKSSVDENYQTGPDISHVRHFFPRLDAAGNIALAERLGKANAQRRQWLWYRRRHSEKLSVDLSSAAYETMPLAGRLAEHGGGGSGADGDTESITLFSADERPPGSTWSPSLVSGTKASTFKSRVTAPSLLSPSNAPPDTLFGRSSMATASEQRLRHVHSDLSSYTCFAENCDEVFFESRNKWWAHEMEAHRKNWTCGLCNASLPSLVATKRHIQEIHPGQVRADQTNDRGLPEDEIARVPADKFGRHLGRHLEQLALFVLPSTDLIDEDGVPEDERKEGYESGSDDNSHGAGQSETLPDPDLLQKLSEVISLQQHNNPGKLHDSPDLAMRWQPPQDFTPPIEDFDAEGADNLPVRQEPIYGGDLHTPAIAVRDSRVLDEELQQHPELLKDQQFITRQLAFFASRGMEEAMEELLARIVSSCSRDELHILTRARIETDKTLLMVSAAQGLGRIVQQLLDLGADPNVTVGLNQQTALDVAADAGYFSIAQQLVASGADASQAHTFTKILSNEREYAGENTKVSVGKQSPSNPVSKINFGMLKPLGRAAFEGDMTSVSTLLRNQESGPSRCDIEEGAEAGCAPFLLASMRNHLEMMVLLLSHGANINTTSMRGWTPLMLASERGDEDCVKWLSSKATNKGFTRIMALLLDAGADPEIRAQSDWAPLMHAAYRGDIEAVNLLLDAGASFEEISARDETVMLLAAAAGSATVVKRLLAAGCPPDSMWSRAGEPHTSGLLPKSAAPQDYPVTPKLQERIERVYKVGWTPLMVASQVGNLEIVAMLLDAGANLEPKSPMFKTALEIARENGKLEVAEYLERQLQGRSV</sequence>
<dbReference type="Pfam" id="PF00023">
    <property type="entry name" value="Ank"/>
    <property type="match status" value="1"/>
</dbReference>
<dbReference type="OrthoDB" id="4588414at2759"/>